<dbReference type="AlphaFoldDB" id="A0A0C3KED6"/>
<dbReference type="GO" id="GO:0008270">
    <property type="term" value="F:zinc ion binding"/>
    <property type="evidence" value="ECO:0007669"/>
    <property type="project" value="InterPro"/>
</dbReference>
<keyword evidence="1" id="KW-0175">Coiled coil</keyword>
<name>A0A0C3KED6_PISTI</name>
<organism evidence="4 5">
    <name type="scientific">Pisolithus tinctorius Marx 270</name>
    <dbReference type="NCBI Taxonomy" id="870435"/>
    <lineage>
        <taxon>Eukaryota</taxon>
        <taxon>Fungi</taxon>
        <taxon>Dikarya</taxon>
        <taxon>Basidiomycota</taxon>
        <taxon>Agaricomycotina</taxon>
        <taxon>Agaricomycetes</taxon>
        <taxon>Agaricomycetidae</taxon>
        <taxon>Boletales</taxon>
        <taxon>Sclerodermatineae</taxon>
        <taxon>Pisolithaceae</taxon>
        <taxon>Pisolithus</taxon>
    </lineage>
</organism>
<dbReference type="HOGENOM" id="CLU_041699_1_0_1"/>
<dbReference type="InterPro" id="IPR001138">
    <property type="entry name" value="Zn2Cys6_DnaBD"/>
</dbReference>
<evidence type="ECO:0000313" key="4">
    <source>
        <dbReference type="EMBL" id="KIO07967.1"/>
    </source>
</evidence>
<evidence type="ECO:0000256" key="2">
    <source>
        <dbReference type="SAM" id="MobiDB-lite"/>
    </source>
</evidence>
<feature type="region of interest" description="Disordered" evidence="2">
    <location>
        <begin position="287"/>
        <end position="328"/>
    </location>
</feature>
<dbReference type="EMBL" id="KN831958">
    <property type="protein sequence ID" value="KIO07967.1"/>
    <property type="molecule type" value="Genomic_DNA"/>
</dbReference>
<sequence>MPWESFIGGIKSATSTNMSSSSSHKFFKKSPELDAAANHILQIYFKDITESSKLGKADKIAKWRGAIKAINDELDSVRDLIARTDEIPMTLIGVDMFLKWHEDLGSIDHLWPEWKTALAPSKTDVTNHKWLDIVERRYNYHRLGLPMPRVVPTPTPPAQETEMPTSDKGKRKATEVEVEQMIAEGSHRMEVDDEGEEEVPEKEDEEEEPATAETDDEDDVSAQGQSKRKPCPLSDGLYGRAALAFRRTPSPDPKSCKSCRRRKVRCYRNPGKSCFPCDGCKIRCNHAKGGTTTPTRQNPSRARGKKRARSLSPTMEAQEPQSPAERPQKRHVLMASKAIDTGVGPSNQGKTIPEGSSLKIHIPAFKHGDSRPIPATEVQESTVAETCQSTTTAPVQPTTAATPSAPSPVCAPIADLLQTSNTIKQRIEDLERRLRDAEAHRQYYEDRMYDFQIQQDKTTQTLDRMVHELEALCIRVYGRPLGDDLIDLFGPLADETRVDRTAG</sequence>
<reference evidence="5" key="2">
    <citation type="submission" date="2015-01" db="EMBL/GenBank/DDBJ databases">
        <title>Evolutionary Origins and Diversification of the Mycorrhizal Mutualists.</title>
        <authorList>
            <consortium name="DOE Joint Genome Institute"/>
            <consortium name="Mycorrhizal Genomics Consortium"/>
            <person name="Kohler A."/>
            <person name="Kuo A."/>
            <person name="Nagy L.G."/>
            <person name="Floudas D."/>
            <person name="Copeland A."/>
            <person name="Barry K.W."/>
            <person name="Cichocki N."/>
            <person name="Veneault-Fourrey C."/>
            <person name="LaButti K."/>
            <person name="Lindquist E.A."/>
            <person name="Lipzen A."/>
            <person name="Lundell T."/>
            <person name="Morin E."/>
            <person name="Murat C."/>
            <person name="Riley R."/>
            <person name="Ohm R."/>
            <person name="Sun H."/>
            <person name="Tunlid A."/>
            <person name="Henrissat B."/>
            <person name="Grigoriev I.V."/>
            <person name="Hibbett D.S."/>
            <person name="Martin F."/>
        </authorList>
    </citation>
    <scope>NUCLEOTIDE SEQUENCE [LARGE SCALE GENOMIC DNA]</scope>
    <source>
        <strain evidence="5">Marx 270</strain>
    </source>
</reference>
<reference evidence="4 5" key="1">
    <citation type="submission" date="2014-04" db="EMBL/GenBank/DDBJ databases">
        <authorList>
            <consortium name="DOE Joint Genome Institute"/>
            <person name="Kuo A."/>
            <person name="Kohler A."/>
            <person name="Costa M.D."/>
            <person name="Nagy L.G."/>
            <person name="Floudas D."/>
            <person name="Copeland A."/>
            <person name="Barry K.W."/>
            <person name="Cichocki N."/>
            <person name="Veneault-Fourrey C."/>
            <person name="LaButti K."/>
            <person name="Lindquist E.A."/>
            <person name="Lipzen A."/>
            <person name="Lundell T."/>
            <person name="Morin E."/>
            <person name="Murat C."/>
            <person name="Sun H."/>
            <person name="Tunlid A."/>
            <person name="Henrissat B."/>
            <person name="Grigoriev I.V."/>
            <person name="Hibbett D.S."/>
            <person name="Martin F."/>
            <person name="Nordberg H.P."/>
            <person name="Cantor M.N."/>
            <person name="Hua S.X."/>
        </authorList>
    </citation>
    <scope>NUCLEOTIDE SEQUENCE [LARGE SCALE GENOMIC DNA]</scope>
    <source>
        <strain evidence="4 5">Marx 270</strain>
    </source>
</reference>
<evidence type="ECO:0000259" key="3">
    <source>
        <dbReference type="PROSITE" id="PS50048"/>
    </source>
</evidence>
<feature type="compositionally biased region" description="Acidic residues" evidence="2">
    <location>
        <begin position="191"/>
        <end position="220"/>
    </location>
</feature>
<feature type="coiled-coil region" evidence="1">
    <location>
        <begin position="413"/>
        <end position="447"/>
    </location>
</feature>
<gene>
    <name evidence="4" type="ORF">M404DRAFT_23225</name>
</gene>
<feature type="domain" description="Zn(2)-C6 fungal-type" evidence="3">
    <location>
        <begin position="255"/>
        <end position="286"/>
    </location>
</feature>
<dbReference type="InParanoid" id="A0A0C3KED6"/>
<feature type="compositionally biased region" description="Polar residues" evidence="2">
    <location>
        <begin position="311"/>
        <end position="321"/>
    </location>
</feature>
<proteinExistence type="predicted"/>
<protein>
    <recommendedName>
        <fullName evidence="3">Zn(2)-C6 fungal-type domain-containing protein</fullName>
    </recommendedName>
</protein>
<feature type="compositionally biased region" description="Basic and acidic residues" evidence="2">
    <location>
        <begin position="165"/>
        <end position="175"/>
    </location>
</feature>
<dbReference type="CDD" id="cd00067">
    <property type="entry name" value="GAL4"/>
    <property type="match status" value="1"/>
</dbReference>
<evidence type="ECO:0000256" key="1">
    <source>
        <dbReference type="SAM" id="Coils"/>
    </source>
</evidence>
<feature type="compositionally biased region" description="Polar residues" evidence="2">
    <location>
        <begin position="290"/>
        <end position="300"/>
    </location>
</feature>
<dbReference type="Proteomes" id="UP000054217">
    <property type="component" value="Unassembled WGS sequence"/>
</dbReference>
<dbReference type="PROSITE" id="PS00463">
    <property type="entry name" value="ZN2_CY6_FUNGAL_1"/>
    <property type="match status" value="1"/>
</dbReference>
<dbReference type="GO" id="GO:0000981">
    <property type="term" value="F:DNA-binding transcription factor activity, RNA polymerase II-specific"/>
    <property type="evidence" value="ECO:0007669"/>
    <property type="project" value="InterPro"/>
</dbReference>
<dbReference type="OrthoDB" id="2683229at2759"/>
<accession>A0A0C3KED6</accession>
<dbReference type="PROSITE" id="PS50048">
    <property type="entry name" value="ZN2_CY6_FUNGAL_2"/>
    <property type="match status" value="1"/>
</dbReference>
<feature type="region of interest" description="Disordered" evidence="2">
    <location>
        <begin position="146"/>
        <end position="235"/>
    </location>
</feature>
<evidence type="ECO:0000313" key="5">
    <source>
        <dbReference type="Proteomes" id="UP000054217"/>
    </source>
</evidence>
<keyword evidence="5" id="KW-1185">Reference proteome</keyword>